<dbReference type="EMBL" id="CP031001">
    <property type="protein sequence ID" value="QHN77179.1"/>
    <property type="molecule type" value="Genomic_DNA"/>
</dbReference>
<protein>
    <submittedName>
        <fullName evidence="6">Uncharacterized protein</fullName>
    </submittedName>
</protein>
<reference evidence="6 7" key="1">
    <citation type="submission" date="2020-01" db="EMBL/GenBank/DDBJ databases">
        <title>Genome sequence of Arachis hypogaea, cultivar Shitouqi.</title>
        <authorList>
            <person name="Zhuang W."/>
            <person name="Chen H."/>
            <person name="Varshney R."/>
            <person name="Wang D."/>
            <person name="Ming R."/>
        </authorList>
    </citation>
    <scope>NUCLEOTIDE SEQUENCE [LARGE SCALE GENOMIC DNA]</scope>
    <source>
        <tissue evidence="6">Young leaf</tissue>
    </source>
</reference>
<evidence type="ECO:0000256" key="1">
    <source>
        <dbReference type="ARBA" id="ARBA00005092"/>
    </source>
</evidence>
<dbReference type="Proteomes" id="UP000464620">
    <property type="component" value="Chromosome B09"/>
</dbReference>
<dbReference type="GO" id="GO:0010142">
    <property type="term" value="P:farnesyl diphosphate biosynthetic process, mevalonate pathway"/>
    <property type="evidence" value="ECO:0007669"/>
    <property type="project" value="TreeGrafter"/>
</dbReference>
<evidence type="ECO:0000313" key="7">
    <source>
        <dbReference type="Proteomes" id="UP000464620"/>
    </source>
</evidence>
<accession>A0A6B9V720</accession>
<dbReference type="PANTHER" id="PTHR31814:SF2">
    <property type="entry name" value="PHOSPHOMEVALONATE KINASE"/>
    <property type="match status" value="1"/>
</dbReference>
<keyword evidence="2" id="KW-0808">Transferase</keyword>
<keyword evidence="4" id="KW-0418">Kinase</keyword>
<organism evidence="6 7">
    <name type="scientific">Arachis hypogaea</name>
    <name type="common">Peanut</name>
    <dbReference type="NCBI Taxonomy" id="3818"/>
    <lineage>
        <taxon>Eukaryota</taxon>
        <taxon>Viridiplantae</taxon>
        <taxon>Streptophyta</taxon>
        <taxon>Embryophyta</taxon>
        <taxon>Tracheophyta</taxon>
        <taxon>Spermatophyta</taxon>
        <taxon>Magnoliopsida</taxon>
        <taxon>eudicotyledons</taxon>
        <taxon>Gunneridae</taxon>
        <taxon>Pentapetalae</taxon>
        <taxon>rosids</taxon>
        <taxon>fabids</taxon>
        <taxon>Fabales</taxon>
        <taxon>Fabaceae</taxon>
        <taxon>Papilionoideae</taxon>
        <taxon>50 kb inversion clade</taxon>
        <taxon>dalbergioids sensu lato</taxon>
        <taxon>Dalbergieae</taxon>
        <taxon>Pterocarpus clade</taxon>
        <taxon>Arachis</taxon>
    </lineage>
</organism>
<evidence type="ECO:0000256" key="3">
    <source>
        <dbReference type="ARBA" id="ARBA00022741"/>
    </source>
</evidence>
<evidence type="ECO:0000256" key="2">
    <source>
        <dbReference type="ARBA" id="ARBA00022679"/>
    </source>
</evidence>
<dbReference type="AlphaFoldDB" id="A0A6B9V720"/>
<dbReference type="PANTHER" id="PTHR31814">
    <property type="match status" value="1"/>
</dbReference>
<dbReference type="UniPathway" id="UPA00057"/>
<dbReference type="GO" id="GO:0004631">
    <property type="term" value="F:phosphomevalonate kinase activity"/>
    <property type="evidence" value="ECO:0007669"/>
    <property type="project" value="TreeGrafter"/>
</dbReference>
<evidence type="ECO:0000256" key="5">
    <source>
        <dbReference type="ARBA" id="ARBA00022840"/>
    </source>
</evidence>
<comment type="pathway">
    <text evidence="1">Isoprenoid biosynthesis; isopentenyl diphosphate biosynthesis via mevalonate pathway.</text>
</comment>
<dbReference type="GO" id="GO:0005524">
    <property type="term" value="F:ATP binding"/>
    <property type="evidence" value="ECO:0007669"/>
    <property type="project" value="UniProtKB-KW"/>
</dbReference>
<keyword evidence="5" id="KW-0067">ATP-binding</keyword>
<sequence length="293" mass="32318">MQAEIQLLSPLVPVHQLSFLRLLVHHGHPLLLRSLIYDHQHHMGLLIMERRELASKYEQVKTLAESSELMHKHDSAMTKSALTEARQREETKEQWDAYKSVIDSCSKLRSEKWIEQASEPNKEAVIKALLGAKEAMLGIRYHMRLMGEAAGVPIEPEPQTKLLDATLNLEGVLLAGVPGAGGFDAVFAVTFGDSSSNVMKTWSSLNVLALLVKEDPCGVSLESVDPRTNEITSAMENPSENLPVITDGKSVFVRGGENCRCVCCRLAIVATVEPRGGHHRCEHAEGEREPANS</sequence>
<name>A0A6B9V720_ARAHY</name>
<keyword evidence="3" id="KW-0547">Nucleotide-binding</keyword>
<evidence type="ECO:0000256" key="4">
    <source>
        <dbReference type="ARBA" id="ARBA00022777"/>
    </source>
</evidence>
<proteinExistence type="predicted"/>
<evidence type="ECO:0000313" key="6">
    <source>
        <dbReference type="EMBL" id="QHN77179.1"/>
    </source>
</evidence>
<gene>
    <name evidence="6" type="ORF">DS421_19g650400</name>
</gene>
<dbReference type="InterPro" id="IPR035102">
    <property type="entry name" value="Phosphomevalonate_kinase"/>
</dbReference>
<dbReference type="GO" id="GO:0005777">
    <property type="term" value="C:peroxisome"/>
    <property type="evidence" value="ECO:0007669"/>
    <property type="project" value="TreeGrafter"/>
</dbReference>
<dbReference type="GO" id="GO:0019287">
    <property type="term" value="P:isopentenyl diphosphate biosynthetic process, mevalonate pathway"/>
    <property type="evidence" value="ECO:0007669"/>
    <property type="project" value="UniProtKB-UniPathway"/>
</dbReference>